<feature type="transmembrane region" description="Helical" evidence="1">
    <location>
        <begin position="37"/>
        <end position="56"/>
    </location>
</feature>
<dbReference type="EMBL" id="JBHRSX010000101">
    <property type="protein sequence ID" value="MFC3204231.1"/>
    <property type="molecule type" value="Genomic_DNA"/>
</dbReference>
<name>A0ABV7K7C2_9ALTE</name>
<keyword evidence="1" id="KW-1133">Transmembrane helix</keyword>
<dbReference type="Proteomes" id="UP001595477">
    <property type="component" value="Unassembled WGS sequence"/>
</dbReference>
<proteinExistence type="predicted"/>
<evidence type="ECO:0000313" key="2">
    <source>
        <dbReference type="EMBL" id="MFC3204231.1"/>
    </source>
</evidence>
<accession>A0ABV7K7C2</accession>
<organism evidence="2 3">
    <name type="scientific">Alteromonas oceani</name>
    <dbReference type="NCBI Taxonomy" id="2071609"/>
    <lineage>
        <taxon>Bacteria</taxon>
        <taxon>Pseudomonadati</taxon>
        <taxon>Pseudomonadota</taxon>
        <taxon>Gammaproteobacteria</taxon>
        <taxon>Alteromonadales</taxon>
        <taxon>Alteromonadaceae</taxon>
        <taxon>Alteromonas/Salinimonas group</taxon>
        <taxon>Alteromonas</taxon>
    </lineage>
</organism>
<comment type="caution">
    <text evidence="2">The sequence shown here is derived from an EMBL/GenBank/DDBJ whole genome shotgun (WGS) entry which is preliminary data.</text>
</comment>
<gene>
    <name evidence="2" type="ORF">ACFOEW_20700</name>
</gene>
<evidence type="ECO:0000313" key="3">
    <source>
        <dbReference type="Proteomes" id="UP001595477"/>
    </source>
</evidence>
<keyword evidence="3" id="KW-1185">Reference proteome</keyword>
<dbReference type="RefSeq" id="WP_123325498.1">
    <property type="nucleotide sequence ID" value="NZ_JBHRSX010000101.1"/>
</dbReference>
<keyword evidence="1" id="KW-0472">Membrane</keyword>
<reference evidence="3" key="1">
    <citation type="journal article" date="2019" name="Int. J. Syst. Evol. Microbiol.">
        <title>The Global Catalogue of Microorganisms (GCM) 10K type strain sequencing project: providing services to taxonomists for standard genome sequencing and annotation.</title>
        <authorList>
            <consortium name="The Broad Institute Genomics Platform"/>
            <consortium name="The Broad Institute Genome Sequencing Center for Infectious Disease"/>
            <person name="Wu L."/>
            <person name="Ma J."/>
        </authorList>
    </citation>
    <scope>NUCLEOTIDE SEQUENCE [LARGE SCALE GENOMIC DNA]</scope>
    <source>
        <strain evidence="3">KCTC 52449</strain>
    </source>
</reference>
<protein>
    <submittedName>
        <fullName evidence="2">Uncharacterized protein</fullName>
    </submittedName>
</protein>
<keyword evidence="1" id="KW-0812">Transmembrane</keyword>
<sequence>MTKQHKAMNSKSEDHLELIKMQTEFALIESMLRSKTLSTMVLVGVVLFAAFGYFLYRMAGA</sequence>
<evidence type="ECO:0000256" key="1">
    <source>
        <dbReference type="SAM" id="Phobius"/>
    </source>
</evidence>